<dbReference type="GO" id="GO:0006606">
    <property type="term" value="P:protein import into nucleus"/>
    <property type="evidence" value="ECO:0007669"/>
    <property type="project" value="TreeGrafter"/>
</dbReference>
<evidence type="ECO:0000256" key="3">
    <source>
        <dbReference type="ARBA" id="ARBA00022816"/>
    </source>
</evidence>
<keyword evidence="12" id="KW-1185">Reference proteome</keyword>
<keyword evidence="2 9" id="KW-0813">Transport</keyword>
<organism evidence="11 12">
    <name type="scientific">Halocaridina rubra</name>
    <name type="common">Hawaiian red shrimp</name>
    <dbReference type="NCBI Taxonomy" id="373956"/>
    <lineage>
        <taxon>Eukaryota</taxon>
        <taxon>Metazoa</taxon>
        <taxon>Ecdysozoa</taxon>
        <taxon>Arthropoda</taxon>
        <taxon>Crustacea</taxon>
        <taxon>Multicrustacea</taxon>
        <taxon>Malacostraca</taxon>
        <taxon>Eumalacostraca</taxon>
        <taxon>Eucarida</taxon>
        <taxon>Decapoda</taxon>
        <taxon>Pleocyemata</taxon>
        <taxon>Caridea</taxon>
        <taxon>Atyoidea</taxon>
        <taxon>Atyidae</taxon>
        <taxon>Halocaridina</taxon>
    </lineage>
</organism>
<dbReference type="PANTHER" id="PTHR13003:SF2">
    <property type="entry name" value="NUCLEAR PORE COMPLEX PROTEIN NUP107"/>
    <property type="match status" value="1"/>
</dbReference>
<feature type="compositionally biased region" description="Basic and acidic residues" evidence="10">
    <location>
        <begin position="819"/>
        <end position="830"/>
    </location>
</feature>
<protein>
    <recommendedName>
        <fullName evidence="9">Nuclear pore complex protein</fullName>
    </recommendedName>
</protein>
<keyword evidence="8 9" id="KW-0539">Nucleus</keyword>
<dbReference type="GO" id="GO:0006406">
    <property type="term" value="P:mRNA export from nucleus"/>
    <property type="evidence" value="ECO:0007669"/>
    <property type="project" value="TreeGrafter"/>
</dbReference>
<evidence type="ECO:0000256" key="2">
    <source>
        <dbReference type="ARBA" id="ARBA00022448"/>
    </source>
</evidence>
<name>A0AAN9ACI0_HALRR</name>
<reference evidence="11 12" key="1">
    <citation type="submission" date="2023-11" db="EMBL/GenBank/DDBJ databases">
        <title>Halocaridina rubra genome assembly.</title>
        <authorList>
            <person name="Smith C."/>
        </authorList>
    </citation>
    <scope>NUCLEOTIDE SEQUENCE [LARGE SCALE GENOMIC DNA]</scope>
    <source>
        <strain evidence="11">EP-1</strain>
        <tissue evidence="11">Whole</tissue>
    </source>
</reference>
<dbReference type="FunFam" id="1.10.3450.20:FF:000001">
    <property type="entry name" value="Nuclear pore complex protein"/>
    <property type="match status" value="1"/>
</dbReference>
<dbReference type="GO" id="GO:0031965">
    <property type="term" value="C:nuclear membrane"/>
    <property type="evidence" value="ECO:0007669"/>
    <property type="project" value="UniProtKB-SubCell"/>
</dbReference>
<accession>A0AAN9ACI0</accession>
<dbReference type="EMBL" id="JAXCGZ010003242">
    <property type="protein sequence ID" value="KAK7083378.1"/>
    <property type="molecule type" value="Genomic_DNA"/>
</dbReference>
<feature type="non-terminal residue" evidence="11">
    <location>
        <position position="844"/>
    </location>
</feature>
<evidence type="ECO:0000256" key="1">
    <source>
        <dbReference type="ARBA" id="ARBA00009510"/>
    </source>
</evidence>
<keyword evidence="6 9" id="KW-0906">Nuclear pore complex</keyword>
<evidence type="ECO:0000313" key="11">
    <source>
        <dbReference type="EMBL" id="KAK7083378.1"/>
    </source>
</evidence>
<evidence type="ECO:0000313" key="12">
    <source>
        <dbReference type="Proteomes" id="UP001381693"/>
    </source>
</evidence>
<comment type="subunit">
    <text evidence="9">Part of the nuclear pore complex (NPC).</text>
</comment>
<keyword evidence="3" id="KW-0509">mRNA transport</keyword>
<dbReference type="InterPro" id="IPR007252">
    <property type="entry name" value="Nup84/Nup107"/>
</dbReference>
<comment type="caution">
    <text evidence="11">The sequence shown here is derived from an EMBL/GenBank/DDBJ whole genome shotgun (WGS) entry which is preliminary data.</text>
</comment>
<evidence type="ECO:0000256" key="7">
    <source>
        <dbReference type="ARBA" id="ARBA00023136"/>
    </source>
</evidence>
<evidence type="ECO:0000256" key="6">
    <source>
        <dbReference type="ARBA" id="ARBA00023132"/>
    </source>
</evidence>
<evidence type="ECO:0000256" key="8">
    <source>
        <dbReference type="ARBA" id="ARBA00023242"/>
    </source>
</evidence>
<dbReference type="Gene3D" id="1.10.3450.20">
    <property type="match status" value="1"/>
</dbReference>
<comment type="function">
    <text evidence="9">Functions as a component of the nuclear pore complex (NPC).</text>
</comment>
<feature type="region of interest" description="Disordered" evidence="10">
    <location>
        <begin position="810"/>
        <end position="830"/>
    </location>
</feature>
<keyword evidence="7 9" id="KW-0472">Membrane</keyword>
<dbReference type="AlphaFoldDB" id="A0AAN9ACI0"/>
<dbReference type="Pfam" id="PF04121">
    <property type="entry name" value="Nup84_Nup100"/>
    <property type="match status" value="1"/>
</dbReference>
<dbReference type="GO" id="GO:0031080">
    <property type="term" value="C:nuclear pore outer ring"/>
    <property type="evidence" value="ECO:0007669"/>
    <property type="project" value="TreeGrafter"/>
</dbReference>
<comment type="similarity">
    <text evidence="1 9">Belongs to the nucleoporin Nup84/Nup107 family.</text>
</comment>
<dbReference type="GO" id="GO:0000973">
    <property type="term" value="P:post-transcriptional tethering of RNA polymerase II gene DNA at nuclear periphery"/>
    <property type="evidence" value="ECO:0007669"/>
    <property type="project" value="TreeGrafter"/>
</dbReference>
<proteinExistence type="inferred from homology"/>
<evidence type="ECO:0000256" key="9">
    <source>
        <dbReference type="RuleBase" id="RU365072"/>
    </source>
</evidence>
<evidence type="ECO:0000256" key="4">
    <source>
        <dbReference type="ARBA" id="ARBA00022927"/>
    </source>
</evidence>
<gene>
    <name evidence="11" type="ORF">SK128_011021</name>
</gene>
<dbReference type="Proteomes" id="UP001381693">
    <property type="component" value="Unassembled WGS sequence"/>
</dbReference>
<keyword evidence="5 9" id="KW-0811">Translocation</keyword>
<evidence type="ECO:0000256" key="10">
    <source>
        <dbReference type="SAM" id="MobiDB-lite"/>
    </source>
</evidence>
<dbReference type="GO" id="GO:0017056">
    <property type="term" value="F:structural constituent of nuclear pore"/>
    <property type="evidence" value="ECO:0007669"/>
    <property type="project" value="UniProtKB-UniRule"/>
</dbReference>
<sequence length="844" mass="96061">MAKAQDSLMEESYSRLDAALGSAGGGIMRTPKSTRRSFIPKSVIGELDIGSVLDESIGRIPSSVSTVGPNSTNIGLNVVDSPSLFLEEVTAPVHSFLLGDPTLDLTSAAILSEDDPGIRATQVLFSEFVKILVDHPSEAQIWEELEEYQYVCGQQVSALDKLIRKVPRHHTNFTNTQRIYQQLLSERNTWRLLGSIYSERLGNENNIPESTMFDEEHPTDYTVVNQLYDTNRIIREAQIVVDWLEKNSADDFDSKFYDPIQYFGDTHIAWENTLKILKNENSGITIPLRGSRPLVTSLDPDATLRQGRNLHDLDQEDEMRLLRIIFAHIRSGQVSTAQELCIRAGQHWRAATLEGWKLHHDSNHTDASQRNPIAGNPYRDVWKAIAWETASDERLPIYERAIYGAFCGHLQSLLSICHEWQDVLWAYTRTMVDQWAEEQLRATSTHLRSLHPLPKDYPEEKLTLEGVFDAVERRPVIQKHLGKNPYHILQKYIILDDVEGLLQETHLWLNDGICPHLLRCLTHVVLFLRRIGRISQQLDPMCSDVLVACVKEAIERGDVEQVARYTSVLPVWLQVDWYARFLHNITDDHHRRHALQLAADVGLDTAAITSAVVTNIRLSSSGRDPEGDVLAETTAEDRVKISAIDWLLYDRTQRVEALRQSNALMRSFLVSRKIGATKALFNKIPADSVSVISQETEAETGSSELTGPTENIVREYFCFKTFLDAQESFTDWFDHYHQKRPMAPKKPSEGASFPEKVAYEHAERQHEGEYERWQKTLKLITKTACERLYNVMLFPEGGWLIDSGLYDQDPDAMGAQEDGEMRVDTPEPDRSHQLSVLRSIYIPQ</sequence>
<dbReference type="PANTHER" id="PTHR13003">
    <property type="entry name" value="NUP107-RELATED"/>
    <property type="match status" value="1"/>
</dbReference>
<evidence type="ECO:0000256" key="5">
    <source>
        <dbReference type="ARBA" id="ARBA00023010"/>
    </source>
</evidence>
<comment type="subcellular location">
    <subcellularLocation>
        <location evidence="9">Nucleus</location>
        <location evidence="9">Nuclear pore complex</location>
    </subcellularLocation>
    <subcellularLocation>
        <location evidence="9">Nucleus membrane</location>
    </subcellularLocation>
</comment>
<dbReference type="Gene3D" id="1.20.190.50">
    <property type="match status" value="1"/>
</dbReference>
<keyword evidence="4" id="KW-0653">Protein transport</keyword>